<proteinExistence type="predicted"/>
<protein>
    <submittedName>
        <fullName evidence="1">Uncharacterized protein</fullName>
    </submittedName>
</protein>
<evidence type="ECO:0000313" key="1">
    <source>
        <dbReference type="EMBL" id="GAF98382.1"/>
    </source>
</evidence>
<sequence length="233" mass="25545">MALTIQEPLKTVNGLLTKAIASLSQLLYQVQREDYPVTNTGLGASNKVRVVLTDTAPFTAGDIVYLKTDVYDELTTVLTVVDGTLMDVDIEYTVVSNAGYVNNLSTHIGYRIEVEIQDDAGVPLFDTIFKYVPNQAGFVTIDVGPLMSFFESAPDTFTFSKEYRLSMQEVWNGGSETPVITTTLQSILARKQLLKQGGANMWENLLREGADVEVGTWGFIDEAPPPNNGFVAC</sequence>
<organism evidence="1">
    <name type="scientific">marine sediment metagenome</name>
    <dbReference type="NCBI Taxonomy" id="412755"/>
    <lineage>
        <taxon>unclassified sequences</taxon>
        <taxon>metagenomes</taxon>
        <taxon>ecological metagenomes</taxon>
    </lineage>
</organism>
<feature type="non-terminal residue" evidence="1">
    <location>
        <position position="233"/>
    </location>
</feature>
<gene>
    <name evidence="1" type="ORF">S01H1_24831</name>
</gene>
<reference evidence="1" key="1">
    <citation type="journal article" date="2014" name="Front. Microbiol.">
        <title>High frequency of phylogenetically diverse reductive dehalogenase-homologous genes in deep subseafloor sedimentary metagenomes.</title>
        <authorList>
            <person name="Kawai M."/>
            <person name="Futagami T."/>
            <person name="Toyoda A."/>
            <person name="Takaki Y."/>
            <person name="Nishi S."/>
            <person name="Hori S."/>
            <person name="Arai W."/>
            <person name="Tsubouchi T."/>
            <person name="Morono Y."/>
            <person name="Uchiyama I."/>
            <person name="Ito T."/>
            <person name="Fujiyama A."/>
            <person name="Inagaki F."/>
            <person name="Takami H."/>
        </authorList>
    </citation>
    <scope>NUCLEOTIDE SEQUENCE</scope>
    <source>
        <strain evidence="1">Expedition CK06-06</strain>
    </source>
</reference>
<name>X0UDB0_9ZZZZ</name>
<comment type="caution">
    <text evidence="1">The sequence shown here is derived from an EMBL/GenBank/DDBJ whole genome shotgun (WGS) entry which is preliminary data.</text>
</comment>
<dbReference type="EMBL" id="BARS01014955">
    <property type="protein sequence ID" value="GAF98382.1"/>
    <property type="molecule type" value="Genomic_DNA"/>
</dbReference>
<dbReference type="AlphaFoldDB" id="X0UDB0"/>
<accession>X0UDB0</accession>